<dbReference type="EMBL" id="JAHSQO010000007">
    <property type="protein sequence ID" value="MBY8918810.1"/>
    <property type="molecule type" value="Genomic_DNA"/>
</dbReference>
<evidence type="ECO:0000256" key="1">
    <source>
        <dbReference type="SAM" id="Phobius"/>
    </source>
</evidence>
<evidence type="ECO:0000313" key="3">
    <source>
        <dbReference type="Proteomes" id="UP000777661"/>
    </source>
</evidence>
<evidence type="ECO:0000313" key="2">
    <source>
        <dbReference type="EMBL" id="MBY8918810.1"/>
    </source>
</evidence>
<organism evidence="2 3">
    <name type="scientific">Nitratireductor rhodophyticola</name>
    <dbReference type="NCBI Taxonomy" id="2854036"/>
    <lineage>
        <taxon>Bacteria</taxon>
        <taxon>Pseudomonadati</taxon>
        <taxon>Pseudomonadota</taxon>
        <taxon>Alphaproteobacteria</taxon>
        <taxon>Hyphomicrobiales</taxon>
        <taxon>Phyllobacteriaceae</taxon>
        <taxon>Nitratireductor</taxon>
    </lineage>
</organism>
<keyword evidence="1" id="KW-1133">Transmembrane helix</keyword>
<proteinExistence type="predicted"/>
<dbReference type="Proteomes" id="UP000777661">
    <property type="component" value="Unassembled WGS sequence"/>
</dbReference>
<accession>A0ABS7RD30</accession>
<protein>
    <submittedName>
        <fullName evidence="2">Uncharacterized protein</fullName>
    </submittedName>
</protein>
<sequence>MEQLFSAFQSAFDFSARKGWIMFLFGTLMIVLMKAGSIPTEDTQPGWFTLFVAVAVLGAVILLVHLFAWMIGNHRSHAAYEAKKKSQARQLQALFEEGRRNLDVLNSTETMVLIWLLRQEKERFSAEIKNSNGAMGLLNKGLVYRDAGTRADNVWVINPMVWNEREPILARHEDIQTPPQPPWDPWNSW</sequence>
<keyword evidence="1" id="KW-0472">Membrane</keyword>
<comment type="caution">
    <text evidence="2">The sequence shown here is derived from an EMBL/GenBank/DDBJ whole genome shotgun (WGS) entry which is preliminary data.</text>
</comment>
<reference evidence="2 3" key="1">
    <citation type="submission" date="2021-06" db="EMBL/GenBank/DDBJ databases">
        <title>Nitratireductor porphyridii sp. nov., isolated from a small marine red alga, Porphyridium purpureum in South Korea.</title>
        <authorList>
            <person name="Kim K.H."/>
            <person name="Kristyanto S."/>
            <person name="Jeon C.O."/>
        </authorList>
    </citation>
    <scope>NUCLEOTIDE SEQUENCE [LARGE SCALE GENOMIC DNA]</scope>
    <source>
        <strain evidence="2 3">R6</strain>
    </source>
</reference>
<keyword evidence="3" id="KW-1185">Reference proteome</keyword>
<dbReference type="RefSeq" id="WP_223004318.1">
    <property type="nucleotide sequence ID" value="NZ_JAHSQO010000007.1"/>
</dbReference>
<gene>
    <name evidence="2" type="ORF">KVG22_19570</name>
</gene>
<name>A0ABS7RD30_9HYPH</name>
<keyword evidence="1" id="KW-0812">Transmembrane</keyword>
<feature type="transmembrane region" description="Helical" evidence="1">
    <location>
        <begin position="20"/>
        <end position="40"/>
    </location>
</feature>
<feature type="transmembrane region" description="Helical" evidence="1">
    <location>
        <begin position="46"/>
        <end position="68"/>
    </location>
</feature>